<proteinExistence type="predicted"/>
<evidence type="ECO:0000313" key="2">
    <source>
        <dbReference type="EMBL" id="TNN34667.1"/>
    </source>
</evidence>
<evidence type="ECO:0000313" key="3">
    <source>
        <dbReference type="Proteomes" id="UP000314294"/>
    </source>
</evidence>
<protein>
    <submittedName>
        <fullName evidence="2">Uncharacterized protein</fullName>
    </submittedName>
</protein>
<dbReference type="EMBL" id="SRLO01001914">
    <property type="protein sequence ID" value="TNN34667.1"/>
    <property type="molecule type" value="Genomic_DNA"/>
</dbReference>
<dbReference type="AlphaFoldDB" id="A0A4Z2F0D9"/>
<keyword evidence="3" id="KW-1185">Reference proteome</keyword>
<feature type="region of interest" description="Disordered" evidence="1">
    <location>
        <begin position="22"/>
        <end position="48"/>
    </location>
</feature>
<sequence length="93" mass="10524">MAGSSRASMVFEGGVEPRVNFFRRGAAGTEEETQTSEEEEDNMERYSTQKYTRAKLRLRLNQNVSPMYGVSREDVGSSFITKFPQKNNSSFAL</sequence>
<organism evidence="2 3">
    <name type="scientific">Liparis tanakae</name>
    <name type="common">Tanaka's snailfish</name>
    <dbReference type="NCBI Taxonomy" id="230148"/>
    <lineage>
        <taxon>Eukaryota</taxon>
        <taxon>Metazoa</taxon>
        <taxon>Chordata</taxon>
        <taxon>Craniata</taxon>
        <taxon>Vertebrata</taxon>
        <taxon>Euteleostomi</taxon>
        <taxon>Actinopterygii</taxon>
        <taxon>Neopterygii</taxon>
        <taxon>Teleostei</taxon>
        <taxon>Neoteleostei</taxon>
        <taxon>Acanthomorphata</taxon>
        <taxon>Eupercaria</taxon>
        <taxon>Perciformes</taxon>
        <taxon>Cottioidei</taxon>
        <taxon>Cottales</taxon>
        <taxon>Liparidae</taxon>
        <taxon>Liparis</taxon>
    </lineage>
</organism>
<accession>A0A4Z2F0D9</accession>
<gene>
    <name evidence="2" type="ORF">EYF80_055160</name>
</gene>
<comment type="caution">
    <text evidence="2">The sequence shown here is derived from an EMBL/GenBank/DDBJ whole genome shotgun (WGS) entry which is preliminary data.</text>
</comment>
<evidence type="ECO:0000256" key="1">
    <source>
        <dbReference type="SAM" id="MobiDB-lite"/>
    </source>
</evidence>
<reference evidence="2 3" key="1">
    <citation type="submission" date="2019-03" db="EMBL/GenBank/DDBJ databases">
        <title>First draft genome of Liparis tanakae, snailfish: a comprehensive survey of snailfish specific genes.</title>
        <authorList>
            <person name="Kim W."/>
            <person name="Song I."/>
            <person name="Jeong J.-H."/>
            <person name="Kim D."/>
            <person name="Kim S."/>
            <person name="Ryu S."/>
            <person name="Song J.Y."/>
            <person name="Lee S.K."/>
        </authorList>
    </citation>
    <scope>NUCLEOTIDE SEQUENCE [LARGE SCALE GENOMIC DNA]</scope>
    <source>
        <tissue evidence="2">Muscle</tissue>
    </source>
</reference>
<feature type="compositionally biased region" description="Acidic residues" evidence="1">
    <location>
        <begin position="29"/>
        <end position="42"/>
    </location>
</feature>
<dbReference type="Proteomes" id="UP000314294">
    <property type="component" value="Unassembled WGS sequence"/>
</dbReference>
<name>A0A4Z2F0D9_9TELE</name>